<accession>A0ABR4ML41</accession>
<dbReference type="PANTHER" id="PTHR28022">
    <property type="entry name" value="GPI MANNOSYLTRANSFERASE 2 SUBUNIT PGA1"/>
    <property type="match status" value="1"/>
</dbReference>
<comment type="caution">
    <text evidence="4">The sequence shown here is derived from an EMBL/GenBank/DDBJ whole genome shotgun (WGS) entry which is preliminary data.</text>
</comment>
<protein>
    <submittedName>
        <fullName evidence="4">Uncharacterized protein</fullName>
    </submittedName>
</protein>
<reference evidence="4 5" key="1">
    <citation type="submission" date="2020-05" db="EMBL/GenBank/DDBJ databases">
        <title>Ceratocystis lukuohia genome.</title>
        <authorList>
            <person name="Harrington T.C."/>
            <person name="Kim K."/>
            <person name="Mayers C.G."/>
        </authorList>
    </citation>
    <scope>NUCLEOTIDE SEQUENCE [LARGE SCALE GENOMIC DNA]</scope>
    <source>
        <strain evidence="4 5">C4212</strain>
    </source>
</reference>
<evidence type="ECO:0000313" key="4">
    <source>
        <dbReference type="EMBL" id="KAL2889008.1"/>
    </source>
</evidence>
<sequence length="266" mass="28321">MRLPLYLSVPLLIFIAPLPVAANTEKTIFSAPDARPIPLAHPTLADLNLPVLMPLPQNASQLRTHLAAAAAAAGIPGLTNNPGTDLDEDGSHQDGDKAGNNAPSMFDTWMLLDNLTPGQRYEVRICWAATDPTDFAVTTYDLPTVFSTPALISSLADYANTLPPTSSPASPSTDERSASVMFLRISAAADYVTSSAISSANRDPVLVLADVILDPFVYNIVPRSLLPTIAYLAIVAPLTLLLGRALAVWMMGCAAEVNEEKTKKEQ</sequence>
<keyword evidence="5" id="KW-1185">Reference proteome</keyword>
<keyword evidence="2" id="KW-0472">Membrane</keyword>
<evidence type="ECO:0000313" key="5">
    <source>
        <dbReference type="Proteomes" id="UP001610728"/>
    </source>
</evidence>
<name>A0ABR4ML41_9PEZI</name>
<keyword evidence="2" id="KW-0812">Transmembrane</keyword>
<feature type="transmembrane region" description="Helical" evidence="2">
    <location>
        <begin position="229"/>
        <end position="254"/>
    </location>
</feature>
<dbReference type="InterPro" id="IPR019433">
    <property type="entry name" value="GPI_ManTrfase_II_coact_Pga1"/>
</dbReference>
<feature type="region of interest" description="Disordered" evidence="1">
    <location>
        <begin position="79"/>
        <end position="100"/>
    </location>
</feature>
<feature type="signal peptide" evidence="3">
    <location>
        <begin position="1"/>
        <end position="22"/>
    </location>
</feature>
<keyword evidence="2" id="KW-1133">Transmembrane helix</keyword>
<dbReference type="EMBL" id="JABSNW010000003">
    <property type="protein sequence ID" value="KAL2889008.1"/>
    <property type="molecule type" value="Genomic_DNA"/>
</dbReference>
<evidence type="ECO:0000256" key="3">
    <source>
        <dbReference type="SAM" id="SignalP"/>
    </source>
</evidence>
<dbReference type="Pfam" id="PF10333">
    <property type="entry name" value="Pga1"/>
    <property type="match status" value="1"/>
</dbReference>
<dbReference type="RefSeq" id="XP_070860188.1">
    <property type="nucleotide sequence ID" value="XM_071002331.1"/>
</dbReference>
<evidence type="ECO:0000256" key="1">
    <source>
        <dbReference type="SAM" id="MobiDB-lite"/>
    </source>
</evidence>
<proteinExistence type="predicted"/>
<dbReference type="Proteomes" id="UP001610728">
    <property type="component" value="Unassembled WGS sequence"/>
</dbReference>
<feature type="chain" id="PRO_5046933240" evidence="3">
    <location>
        <begin position="23"/>
        <end position="266"/>
    </location>
</feature>
<organism evidence="4 5">
    <name type="scientific">Ceratocystis lukuohia</name>
    <dbReference type="NCBI Taxonomy" id="2019550"/>
    <lineage>
        <taxon>Eukaryota</taxon>
        <taxon>Fungi</taxon>
        <taxon>Dikarya</taxon>
        <taxon>Ascomycota</taxon>
        <taxon>Pezizomycotina</taxon>
        <taxon>Sordariomycetes</taxon>
        <taxon>Hypocreomycetidae</taxon>
        <taxon>Microascales</taxon>
        <taxon>Ceratocystidaceae</taxon>
        <taxon>Ceratocystis</taxon>
    </lineage>
</organism>
<dbReference type="GeneID" id="98117326"/>
<evidence type="ECO:0000256" key="2">
    <source>
        <dbReference type="SAM" id="Phobius"/>
    </source>
</evidence>
<dbReference type="PANTHER" id="PTHR28022:SF1">
    <property type="entry name" value="GPI MANNOSYLTRANSFERASE 2 SUBUNIT PGA1"/>
    <property type="match status" value="1"/>
</dbReference>
<keyword evidence="3" id="KW-0732">Signal</keyword>
<gene>
    <name evidence="4" type="ORF">HOO65_030509</name>
</gene>